<comment type="caution">
    <text evidence="1">The sequence shown here is derived from an EMBL/GenBank/DDBJ whole genome shotgun (WGS) entry which is preliminary data.</text>
</comment>
<proteinExistence type="predicted"/>
<evidence type="ECO:0000313" key="2">
    <source>
        <dbReference type="Proteomes" id="UP000664169"/>
    </source>
</evidence>
<keyword evidence="2" id="KW-1185">Reference proteome</keyword>
<organism evidence="1 2">
    <name type="scientific">Gomphillus americanus</name>
    <dbReference type="NCBI Taxonomy" id="1940652"/>
    <lineage>
        <taxon>Eukaryota</taxon>
        <taxon>Fungi</taxon>
        <taxon>Dikarya</taxon>
        <taxon>Ascomycota</taxon>
        <taxon>Pezizomycotina</taxon>
        <taxon>Lecanoromycetes</taxon>
        <taxon>OSLEUM clade</taxon>
        <taxon>Ostropomycetidae</taxon>
        <taxon>Ostropales</taxon>
        <taxon>Graphidaceae</taxon>
        <taxon>Gomphilloideae</taxon>
        <taxon>Gomphillus</taxon>
    </lineage>
</organism>
<dbReference type="Proteomes" id="UP000664169">
    <property type="component" value="Unassembled WGS sequence"/>
</dbReference>
<gene>
    <name evidence="1" type="ORF">GOMPHAMPRED_007307</name>
</gene>
<reference evidence="1" key="1">
    <citation type="submission" date="2021-03" db="EMBL/GenBank/DDBJ databases">
        <authorList>
            <person name="Tagirdzhanova G."/>
        </authorList>
    </citation>
    <scope>NUCLEOTIDE SEQUENCE</scope>
</reference>
<dbReference type="OrthoDB" id="5286775at2759"/>
<dbReference type="EMBL" id="CAJPDQ010000006">
    <property type="protein sequence ID" value="CAF9911114.1"/>
    <property type="molecule type" value="Genomic_DNA"/>
</dbReference>
<name>A0A8H3ETG9_9LECA</name>
<evidence type="ECO:0000313" key="1">
    <source>
        <dbReference type="EMBL" id="CAF9911114.1"/>
    </source>
</evidence>
<accession>A0A8H3ETG9</accession>
<dbReference type="AlphaFoldDB" id="A0A8H3ETG9"/>
<protein>
    <submittedName>
        <fullName evidence="1">Uncharacterized protein</fullName>
    </submittedName>
</protein>
<sequence length="363" mass="42404">MAAMMSTALLEFPNRLWNLFKQHNSSSPNYKASQETIIKQDNYQKLSSTSDFAPERPGEGIIKAEPEPVFEDHIMPKKRVERYKDDGAFIKDDHSDDLSDVEAKKENLWDETQLEPYVHVTANDEGFEDWSSQELRFFNSLNDRGLTPMLWSYWKVDFPTLPASLFTVKKEEALIKNWKGLPATGAKALNALVQAGIYARERRKRQQDAAELLYKEINRYIKWSFKDAKWKKEVYYPLIVVNYAHRYEQMEIAEARGHSQVLKIAAKYKQLWNRRAVSLSNISQPTIFHVFLARTVMGFESYNCQAAEPEFRSIFLTDWKQLGHDIWNAMAIGILVEQCRLWMVDVDPKRTSYVERPETDQDL</sequence>